<dbReference type="Pfam" id="PF01497">
    <property type="entry name" value="Peripla_BP_2"/>
    <property type="match status" value="1"/>
</dbReference>
<dbReference type="PROSITE" id="PS50983">
    <property type="entry name" value="FE_B12_PBP"/>
    <property type="match status" value="1"/>
</dbReference>
<keyword evidence="3" id="KW-0813">Transport</keyword>
<dbReference type="GO" id="GO:0030288">
    <property type="term" value="C:outer membrane-bounded periplasmic space"/>
    <property type="evidence" value="ECO:0007669"/>
    <property type="project" value="TreeGrafter"/>
</dbReference>
<feature type="chain" id="PRO_5015050989" evidence="5">
    <location>
        <begin position="24"/>
        <end position="353"/>
    </location>
</feature>
<dbReference type="AlphaFoldDB" id="A0A147E6Y6"/>
<dbReference type="PANTHER" id="PTHR30532">
    <property type="entry name" value="IRON III DICITRATE-BINDING PERIPLASMIC PROTEIN"/>
    <property type="match status" value="1"/>
</dbReference>
<gene>
    <name evidence="6" type="ORF">AN277_0207820</name>
</gene>
<dbReference type="PATRIC" id="fig|37923.10.peg.1855"/>
<comment type="subcellular location">
    <subcellularLocation>
        <location evidence="1">Cell envelope</location>
    </subcellularLocation>
</comment>
<evidence type="ECO:0000256" key="5">
    <source>
        <dbReference type="SAM" id="SignalP"/>
    </source>
</evidence>
<dbReference type="GO" id="GO:1901678">
    <property type="term" value="P:iron coordination entity transport"/>
    <property type="evidence" value="ECO:0007669"/>
    <property type="project" value="UniProtKB-ARBA"/>
</dbReference>
<comment type="similarity">
    <text evidence="2">Belongs to the bacterial solute-binding protein 8 family.</text>
</comment>
<name>A0A147E6Y6_9MICC</name>
<protein>
    <submittedName>
        <fullName evidence="6">Uncharacterized protein</fullName>
    </submittedName>
</protein>
<sequence length="353" mass="37552">MPSLTRGAFLKTAAASAAALALAACSTGSNGGSDSSSSASASSSAEQDAFPVTIEHAYGKTTVDAEPKRVVGIGWINAEVALSLGVVPVGSGQVGWGENSNHSTDWFDDRIKELGAQQPTRFTETDGINYEEIAKLEPDLILAVVGTVDQEAYDKLSKIATTVTHAKDSDGWTTPWQDYTKVIGTALGRPEHAGTVISETEEKIQDKAAQHEELKGATFISSALAVTDGQPSISVYTKGDGRVTFMKSLGMEEADAVKNAKADTFYIQWSNEKAADLKSDMIYSWIDKDSDVQTIEDNATLKQIPAIAKGASVLDSDKKETLALGISPLGMDWLVEHTDFIDKVAQAAKTGRE</sequence>
<dbReference type="RefSeq" id="WP_058730826.1">
    <property type="nucleotide sequence ID" value="NZ_JADPWM010000010.1"/>
</dbReference>
<dbReference type="PROSITE" id="PS51257">
    <property type="entry name" value="PROKAR_LIPOPROTEIN"/>
    <property type="match status" value="1"/>
</dbReference>
<organism evidence="6 7">
    <name type="scientific">Rothia kristinae</name>
    <dbReference type="NCBI Taxonomy" id="37923"/>
    <lineage>
        <taxon>Bacteria</taxon>
        <taxon>Bacillati</taxon>
        <taxon>Actinomycetota</taxon>
        <taxon>Actinomycetes</taxon>
        <taxon>Micrococcales</taxon>
        <taxon>Micrococcaceae</taxon>
        <taxon>Rothia</taxon>
    </lineage>
</organism>
<reference evidence="6" key="1">
    <citation type="submission" date="2016-06" db="EMBL/GenBank/DDBJ databases">
        <title>Identification of putative biosynthetic pathways for the production of bioactive secondary metabolites by the marine actinomycete Kocuria kristinae RUTW2-3.</title>
        <authorList>
            <person name="Waterworth S.C."/>
            <person name="Walmsley T.A."/>
            <person name="Matongo T."/>
            <person name="Davies-Coleman M.T."/>
            <person name="Dorrington R.A."/>
        </authorList>
    </citation>
    <scope>NUCLEOTIDE SEQUENCE [LARGE SCALE GENOMIC DNA]</scope>
    <source>
        <strain evidence="6">RUTW2-3</strain>
    </source>
</reference>
<feature type="signal peptide" evidence="5">
    <location>
        <begin position="1"/>
        <end position="23"/>
    </location>
</feature>
<dbReference type="InterPro" id="IPR006311">
    <property type="entry name" value="TAT_signal"/>
</dbReference>
<dbReference type="Gene3D" id="3.40.50.1980">
    <property type="entry name" value="Nitrogenase molybdenum iron protein domain"/>
    <property type="match status" value="2"/>
</dbReference>
<dbReference type="Proteomes" id="UP000053171">
    <property type="component" value="Unassembled WGS sequence"/>
</dbReference>
<evidence type="ECO:0000256" key="1">
    <source>
        <dbReference type="ARBA" id="ARBA00004196"/>
    </source>
</evidence>
<keyword evidence="4 5" id="KW-0732">Signal</keyword>
<evidence type="ECO:0000256" key="3">
    <source>
        <dbReference type="ARBA" id="ARBA00022448"/>
    </source>
</evidence>
<evidence type="ECO:0000256" key="2">
    <source>
        <dbReference type="ARBA" id="ARBA00008814"/>
    </source>
</evidence>
<dbReference type="PANTHER" id="PTHR30532:SF24">
    <property type="entry name" value="FERRIC ENTEROBACTIN-BINDING PERIPLASMIC PROTEIN FEPB"/>
    <property type="match status" value="1"/>
</dbReference>
<keyword evidence="7" id="KW-1185">Reference proteome</keyword>
<proteinExistence type="inferred from homology"/>
<dbReference type="PROSITE" id="PS51318">
    <property type="entry name" value="TAT"/>
    <property type="match status" value="1"/>
</dbReference>
<evidence type="ECO:0000313" key="6">
    <source>
        <dbReference type="EMBL" id="OAX51594.1"/>
    </source>
</evidence>
<dbReference type="InterPro" id="IPR002491">
    <property type="entry name" value="ABC_transptr_periplasmic_BD"/>
</dbReference>
<evidence type="ECO:0000313" key="7">
    <source>
        <dbReference type="Proteomes" id="UP000053171"/>
    </source>
</evidence>
<accession>A0A147E6Y6</accession>
<evidence type="ECO:0000256" key="4">
    <source>
        <dbReference type="ARBA" id="ARBA00022729"/>
    </source>
</evidence>
<dbReference type="EMBL" id="LJBJ02000015">
    <property type="protein sequence ID" value="OAX51594.1"/>
    <property type="molecule type" value="Genomic_DNA"/>
</dbReference>
<dbReference type="SUPFAM" id="SSF53807">
    <property type="entry name" value="Helical backbone' metal receptor"/>
    <property type="match status" value="1"/>
</dbReference>
<comment type="caution">
    <text evidence="6">The sequence shown here is derived from an EMBL/GenBank/DDBJ whole genome shotgun (WGS) entry which is preliminary data.</text>
</comment>
<dbReference type="InterPro" id="IPR051313">
    <property type="entry name" value="Bact_iron-sidero_bind"/>
</dbReference>